<keyword evidence="1 2" id="KW-0732">Signal</keyword>
<reference evidence="3" key="2">
    <citation type="journal article" date="2016" name="Front. Microbiol.">
        <title>The Regulatory Protein RosR Affects Rhizobium leguminosarum bv. trifolii Protein Profiles, Cell Surface Properties, and Symbiosis with Clover.</title>
        <authorList>
            <person name="Rachwal K."/>
            <person name="Boguszewska A."/>
            <person name="Kopcinska J."/>
            <person name="Karas M."/>
            <person name="Tchorzewski M."/>
            <person name="Janczarek M."/>
        </authorList>
    </citation>
    <scope>NUCLEOTIDE SEQUENCE</scope>
    <source>
        <strain evidence="3">Rt24.2</strain>
    </source>
</reference>
<dbReference type="Pfam" id="PF13343">
    <property type="entry name" value="SBP_bac_6"/>
    <property type="match status" value="1"/>
</dbReference>
<dbReference type="GO" id="GO:0030976">
    <property type="term" value="F:thiamine pyrophosphate binding"/>
    <property type="evidence" value="ECO:0007669"/>
    <property type="project" value="TreeGrafter"/>
</dbReference>
<protein>
    <submittedName>
        <fullName evidence="3">Iron ABC transporter substrate-binding protein</fullName>
    </submittedName>
</protein>
<evidence type="ECO:0000256" key="2">
    <source>
        <dbReference type="SAM" id="SignalP"/>
    </source>
</evidence>
<dbReference type="GO" id="GO:0015888">
    <property type="term" value="P:thiamine transport"/>
    <property type="evidence" value="ECO:0007669"/>
    <property type="project" value="TreeGrafter"/>
</dbReference>
<dbReference type="GO" id="GO:0030288">
    <property type="term" value="C:outer membrane-bounded periplasmic space"/>
    <property type="evidence" value="ECO:0007669"/>
    <property type="project" value="TreeGrafter"/>
</dbReference>
<dbReference type="EMBL" id="KX488356">
    <property type="protein sequence ID" value="AOO90720.1"/>
    <property type="molecule type" value="Genomic_DNA"/>
</dbReference>
<organism evidence="3">
    <name type="scientific">Rhizobium leguminosarum bv. trifolii</name>
    <dbReference type="NCBI Taxonomy" id="386"/>
    <lineage>
        <taxon>Bacteria</taxon>
        <taxon>Pseudomonadati</taxon>
        <taxon>Pseudomonadota</taxon>
        <taxon>Alphaproteobacteria</taxon>
        <taxon>Hyphomicrobiales</taxon>
        <taxon>Rhizobiaceae</taxon>
        <taxon>Rhizobium/Agrobacterium group</taxon>
        <taxon>Rhizobium</taxon>
    </lineage>
</organism>
<dbReference type="SUPFAM" id="SSF53850">
    <property type="entry name" value="Periplasmic binding protein-like II"/>
    <property type="match status" value="1"/>
</dbReference>
<dbReference type="Gene3D" id="3.40.190.10">
    <property type="entry name" value="Periplasmic binding protein-like II"/>
    <property type="match status" value="2"/>
</dbReference>
<dbReference type="PANTHER" id="PTHR30006">
    <property type="entry name" value="THIAMINE-BINDING PERIPLASMIC PROTEIN-RELATED"/>
    <property type="match status" value="1"/>
</dbReference>
<feature type="chain" id="PRO_5008894398" evidence="2">
    <location>
        <begin position="26"/>
        <end position="365"/>
    </location>
</feature>
<reference evidence="3" key="1">
    <citation type="journal article" date="2015" name="BMC Genomics">
        <title>Transcriptome profiling of a Rhizobium leguminosarum bv. trifolii rosR mutant reveals the role of the transcriptional regulator RosR in motility, synthesis of cell-surface components, and other cellular processes.</title>
        <authorList>
            <person name="Rachwal K."/>
            <person name="Matczynska E."/>
            <person name="Janczarek M."/>
        </authorList>
    </citation>
    <scope>NUCLEOTIDE SEQUENCE</scope>
    <source>
        <strain evidence="3">Rt24.2</strain>
    </source>
</reference>
<proteinExistence type="predicted"/>
<dbReference type="GO" id="GO:0030975">
    <property type="term" value="F:thiamine binding"/>
    <property type="evidence" value="ECO:0007669"/>
    <property type="project" value="TreeGrafter"/>
</dbReference>
<dbReference type="PROSITE" id="PS51257">
    <property type="entry name" value="PROKAR_LIPOPROTEIN"/>
    <property type="match status" value="1"/>
</dbReference>
<dbReference type="AlphaFoldDB" id="A0A1C9HVK9"/>
<evidence type="ECO:0000313" key="3">
    <source>
        <dbReference type="EMBL" id="AOO90720.1"/>
    </source>
</evidence>
<feature type="signal peptide" evidence="2">
    <location>
        <begin position="1"/>
        <end position="25"/>
    </location>
</feature>
<accession>A0A1C9HVK9</accession>
<sequence length="365" mass="38759">MIRKRMTAYLTVGVACLAMPFGAHADEMDDLVAAAKAEGQLTVIALGHDWCGYAALIQGFKDKYGLTVNELSPTAGSGEELATIKANIGNNGSQAPDVIDVGLVFGPIAQKEGLLQSYKVQTWDEIPATAKDPEGQWYGDYYGVLSFVVNKDVISKSPADWADLLDPAYRKSVSLPADPRTANNSILSVYAAGLAAGAQPGAAAARAGLEFYRQLKDSGNLVPGFGSAASIAKGETPITTRWDSNGITYAENFKGNPPLDTIVPASLTVAGVYAQAISKYAPHPHAAKLWMEYLYSDEGQLGYLKGLCHPIRFDAMRKSGKIADDMLTKLPATGNNLVFPELSHLVEAGEVIAKEWTSTVGAGSK</sequence>
<evidence type="ECO:0000256" key="1">
    <source>
        <dbReference type="ARBA" id="ARBA00022729"/>
    </source>
</evidence>
<name>A0A1C9HVK9_RHILT</name>
<dbReference type="PANTHER" id="PTHR30006:SF2">
    <property type="entry name" value="ABC TRANSPORTER SUBSTRATE-BINDING PROTEIN"/>
    <property type="match status" value="1"/>
</dbReference>